<comment type="caution">
    <text evidence="12">The sequence shown here is derived from an EMBL/GenBank/DDBJ whole genome shotgun (WGS) entry which is preliminary data.</text>
</comment>
<evidence type="ECO:0000256" key="1">
    <source>
        <dbReference type="ARBA" id="ARBA00022485"/>
    </source>
</evidence>
<comment type="similarity">
    <text evidence="8">Belongs to the methylthiotransferase family. RimO subfamily.</text>
</comment>
<dbReference type="Gene3D" id="3.40.50.12160">
    <property type="entry name" value="Methylthiotransferase, N-terminal domain"/>
    <property type="match status" value="1"/>
</dbReference>
<dbReference type="HAMAP" id="MF_01865">
    <property type="entry name" value="MTTase_RimO"/>
    <property type="match status" value="1"/>
</dbReference>
<reference evidence="12 13" key="1">
    <citation type="journal article" date="2021" name="Sci. Rep.">
        <title>The distribution of antibiotic resistance genes in chicken gut microbiota commensals.</title>
        <authorList>
            <person name="Juricova H."/>
            <person name="Matiasovicova J."/>
            <person name="Kubasova T."/>
            <person name="Cejkova D."/>
            <person name="Rychlik I."/>
        </authorList>
    </citation>
    <scope>NUCLEOTIDE SEQUENCE [LARGE SCALE GENOMIC DNA]</scope>
    <source>
        <strain evidence="12 13">An411</strain>
    </source>
</reference>
<dbReference type="NCBIfam" id="TIGR01125">
    <property type="entry name" value="30S ribosomal protein S12 methylthiotransferase RimO"/>
    <property type="match status" value="1"/>
</dbReference>
<feature type="binding site" evidence="8">
    <location>
        <position position="184"/>
    </location>
    <ligand>
        <name>[4Fe-4S] cluster</name>
        <dbReference type="ChEBI" id="CHEBI:49883"/>
        <label>2</label>
        <note>4Fe-4S-S-AdoMet</note>
    </ligand>
</feature>
<feature type="binding site" evidence="8">
    <location>
        <position position="72"/>
    </location>
    <ligand>
        <name>[4Fe-4S] cluster</name>
        <dbReference type="ChEBI" id="CHEBI:49883"/>
        <label>1</label>
    </ligand>
</feature>
<keyword evidence="13" id="KW-1185">Reference proteome</keyword>
<dbReference type="InterPro" id="IPR058240">
    <property type="entry name" value="rSAM_sf"/>
</dbReference>
<dbReference type="InterPro" id="IPR023404">
    <property type="entry name" value="rSAM_horseshoe"/>
</dbReference>
<keyword evidence="12" id="KW-0687">Ribonucleoprotein</keyword>
<dbReference type="InterPro" id="IPR002792">
    <property type="entry name" value="TRAM_dom"/>
</dbReference>
<dbReference type="InterPro" id="IPR005840">
    <property type="entry name" value="Ribosomal_uS12_MeSTrfase_RimO"/>
</dbReference>
<dbReference type="Gene3D" id="3.80.30.20">
    <property type="entry name" value="tm_1862 like domain"/>
    <property type="match status" value="1"/>
</dbReference>
<dbReference type="GO" id="GO:0103039">
    <property type="term" value="F:protein methylthiotransferase activity"/>
    <property type="evidence" value="ECO:0007669"/>
    <property type="project" value="UniProtKB-EC"/>
</dbReference>
<dbReference type="PROSITE" id="PS50926">
    <property type="entry name" value="TRAM"/>
    <property type="match status" value="1"/>
</dbReference>
<dbReference type="InterPro" id="IPR013848">
    <property type="entry name" value="Methylthiotransferase_N"/>
</dbReference>
<evidence type="ECO:0000313" key="12">
    <source>
        <dbReference type="EMBL" id="MBM6850508.1"/>
    </source>
</evidence>
<dbReference type="InterPro" id="IPR020612">
    <property type="entry name" value="Methylthiotransferase_CS"/>
</dbReference>
<evidence type="ECO:0000256" key="2">
    <source>
        <dbReference type="ARBA" id="ARBA00022490"/>
    </source>
</evidence>
<feature type="domain" description="Radical SAM core" evidence="11">
    <location>
        <begin position="166"/>
        <end position="396"/>
    </location>
</feature>
<comment type="catalytic activity">
    <reaction evidence="8">
        <text>L-aspartate(89)-[ribosomal protein uS12]-hydrogen + (sulfur carrier)-SH + AH2 + 2 S-adenosyl-L-methionine = 3-methylsulfanyl-L-aspartate(89)-[ribosomal protein uS12]-hydrogen + (sulfur carrier)-H + 5'-deoxyadenosine + L-methionine + A + S-adenosyl-L-homocysteine + 2 H(+)</text>
        <dbReference type="Rhea" id="RHEA:37087"/>
        <dbReference type="Rhea" id="RHEA-COMP:10460"/>
        <dbReference type="Rhea" id="RHEA-COMP:10461"/>
        <dbReference type="Rhea" id="RHEA-COMP:14737"/>
        <dbReference type="Rhea" id="RHEA-COMP:14739"/>
        <dbReference type="ChEBI" id="CHEBI:13193"/>
        <dbReference type="ChEBI" id="CHEBI:15378"/>
        <dbReference type="ChEBI" id="CHEBI:17319"/>
        <dbReference type="ChEBI" id="CHEBI:17499"/>
        <dbReference type="ChEBI" id="CHEBI:29917"/>
        <dbReference type="ChEBI" id="CHEBI:29961"/>
        <dbReference type="ChEBI" id="CHEBI:57844"/>
        <dbReference type="ChEBI" id="CHEBI:57856"/>
        <dbReference type="ChEBI" id="CHEBI:59789"/>
        <dbReference type="ChEBI" id="CHEBI:64428"/>
        <dbReference type="ChEBI" id="CHEBI:73599"/>
        <dbReference type="EC" id="2.8.4.4"/>
    </reaction>
</comment>
<feature type="domain" description="MTTase N-terminal" evidence="10">
    <location>
        <begin position="27"/>
        <end position="143"/>
    </location>
</feature>
<comment type="subcellular location">
    <subcellularLocation>
        <location evidence="8">Cytoplasm</location>
    </subcellularLocation>
</comment>
<dbReference type="InterPro" id="IPR006638">
    <property type="entry name" value="Elp3/MiaA/NifB-like_rSAM"/>
</dbReference>
<dbReference type="InterPro" id="IPR007197">
    <property type="entry name" value="rSAM"/>
</dbReference>
<dbReference type="PROSITE" id="PS01278">
    <property type="entry name" value="MTTASE_RADICAL"/>
    <property type="match status" value="1"/>
</dbReference>
<dbReference type="Pfam" id="PF00919">
    <property type="entry name" value="UPF0004"/>
    <property type="match status" value="1"/>
</dbReference>
<evidence type="ECO:0000256" key="7">
    <source>
        <dbReference type="ARBA" id="ARBA00023014"/>
    </source>
</evidence>
<protein>
    <recommendedName>
        <fullName evidence="8">Ribosomal protein uS12 methylthiotransferase RimO</fullName>
        <shortName evidence="8">uS12 MTTase</shortName>
        <shortName evidence="8">uS12 methylthiotransferase</shortName>
        <ecNumber evidence="8">2.8.4.4</ecNumber>
    </recommendedName>
    <alternativeName>
        <fullName evidence="8">Ribosomal protein uS12 (aspartate-C(3))-methylthiotransferase</fullName>
    </alternativeName>
    <alternativeName>
        <fullName evidence="8">Ribosome maturation factor RimO</fullName>
    </alternativeName>
</protein>
<keyword evidence="4 8" id="KW-0949">S-adenosyl-L-methionine</keyword>
<keyword evidence="3 8" id="KW-0808">Transferase</keyword>
<feature type="binding site" evidence="8">
    <location>
        <position position="106"/>
    </location>
    <ligand>
        <name>[4Fe-4S] cluster</name>
        <dbReference type="ChEBI" id="CHEBI:49883"/>
        <label>1</label>
    </ligand>
</feature>
<evidence type="ECO:0000256" key="8">
    <source>
        <dbReference type="HAMAP-Rule" id="MF_01865"/>
    </source>
</evidence>
<name>A0ABS2FT65_9FIRM</name>
<feature type="domain" description="TRAM" evidence="9">
    <location>
        <begin position="397"/>
        <end position="465"/>
    </location>
</feature>
<dbReference type="SFLD" id="SFLDG01061">
    <property type="entry name" value="methylthiotransferase"/>
    <property type="match status" value="1"/>
</dbReference>
<evidence type="ECO:0000256" key="6">
    <source>
        <dbReference type="ARBA" id="ARBA00023004"/>
    </source>
</evidence>
<dbReference type="PROSITE" id="PS51449">
    <property type="entry name" value="MTTASE_N"/>
    <property type="match status" value="1"/>
</dbReference>
<dbReference type="SUPFAM" id="SSF102114">
    <property type="entry name" value="Radical SAM enzymes"/>
    <property type="match status" value="1"/>
</dbReference>
<dbReference type="InterPro" id="IPR038135">
    <property type="entry name" value="Methylthiotransferase_N_sf"/>
</dbReference>
<evidence type="ECO:0000313" key="13">
    <source>
        <dbReference type="Proteomes" id="UP000719500"/>
    </source>
</evidence>
<dbReference type="PANTHER" id="PTHR43837:SF1">
    <property type="entry name" value="RIBOSOMAL PROTEIN US12 METHYLTHIOTRANSFERASE RIMO"/>
    <property type="match status" value="1"/>
</dbReference>
<dbReference type="InterPro" id="IPR005839">
    <property type="entry name" value="Methylthiotransferase"/>
</dbReference>
<keyword evidence="5 8" id="KW-0479">Metal-binding</keyword>
<dbReference type="PROSITE" id="PS51918">
    <property type="entry name" value="RADICAL_SAM"/>
    <property type="match status" value="1"/>
</dbReference>
<dbReference type="SFLD" id="SFLDG01082">
    <property type="entry name" value="B12-binding_domain_containing"/>
    <property type="match status" value="1"/>
</dbReference>
<evidence type="ECO:0000256" key="5">
    <source>
        <dbReference type="ARBA" id="ARBA00022723"/>
    </source>
</evidence>
<dbReference type="SMART" id="SM00729">
    <property type="entry name" value="Elp3"/>
    <property type="match status" value="1"/>
</dbReference>
<dbReference type="Gene3D" id="2.40.50.140">
    <property type="entry name" value="Nucleic acid-binding proteins"/>
    <property type="match status" value="1"/>
</dbReference>
<dbReference type="Pfam" id="PF18693">
    <property type="entry name" value="TRAM_2"/>
    <property type="match status" value="1"/>
</dbReference>
<dbReference type="InterPro" id="IPR012340">
    <property type="entry name" value="NA-bd_OB-fold"/>
</dbReference>
<dbReference type="Proteomes" id="UP000719500">
    <property type="component" value="Unassembled WGS sequence"/>
</dbReference>
<keyword evidence="1 8" id="KW-0004">4Fe-4S</keyword>
<feature type="binding site" evidence="8">
    <location>
        <position position="187"/>
    </location>
    <ligand>
        <name>[4Fe-4S] cluster</name>
        <dbReference type="ChEBI" id="CHEBI:49883"/>
        <label>2</label>
        <note>4Fe-4S-S-AdoMet</note>
    </ligand>
</feature>
<sequence length="466" mass="51793">MGRTPRTGPRRAHFASIHRLEESIVPYNISFISLGCAKNQVNCEQMMASVQAAGHTIQAQPEGADVVVVNTCGFLQSACEEAIDNILEMAELKRSGQVKKILVTGCMTQRYKQDVLNELPEVDGILGTGSYGDICDAIDEVMAGGLRPCHLGNIHTAPQDGERILSTPPWYAYLRIAEGCDNHCAYCVIPSLRGKYRSRPMEGLLEEARELASAGVKELLVIAQDITRYGTDLNGEHQLSALLRELCRLDFHWIRLHYLYPDEITEDLIDTIAREPKIVKYLDIPIQHCNDGILKAMNRRDTKAELLDLLAKLRARIPGLVLRTSLITGLPGEGEAELEELCVFLRETKIERAGVFPFSPEEGTRAARMDHVDMEEARRRAELVVDVQSDIIDGYNASLLGTEREVLCEGFDGQAQMCFGRSYAESPDIDGRIWFEADRDVEPGTFVTVRLTGVMDGELTGELVEG</sequence>
<proteinExistence type="inferred from homology"/>
<comment type="cofactor">
    <cofactor evidence="8">
        <name>[4Fe-4S] cluster</name>
        <dbReference type="ChEBI" id="CHEBI:49883"/>
    </cofactor>
    <text evidence="8">Binds 2 [4Fe-4S] clusters. One cluster is coordinated with 3 cysteines and an exchangeable S-adenosyl-L-methionine.</text>
</comment>
<dbReference type="EC" id="2.8.4.4" evidence="8"/>
<dbReference type="PANTHER" id="PTHR43837">
    <property type="entry name" value="RIBOSOMAL PROTEIN S12 METHYLTHIOTRANSFERASE RIMO"/>
    <property type="match status" value="1"/>
</dbReference>
<evidence type="ECO:0000259" key="11">
    <source>
        <dbReference type="PROSITE" id="PS51918"/>
    </source>
</evidence>
<dbReference type="EMBL" id="JACSNX010000002">
    <property type="protein sequence ID" value="MBM6850508.1"/>
    <property type="molecule type" value="Genomic_DNA"/>
</dbReference>
<comment type="function">
    <text evidence="8">Catalyzes the methylthiolation of an aspartic acid residue of ribosomal protein uS12.</text>
</comment>
<evidence type="ECO:0000259" key="9">
    <source>
        <dbReference type="PROSITE" id="PS50926"/>
    </source>
</evidence>
<evidence type="ECO:0000256" key="4">
    <source>
        <dbReference type="ARBA" id="ARBA00022691"/>
    </source>
</evidence>
<keyword evidence="12" id="KW-0689">Ribosomal protein</keyword>
<gene>
    <name evidence="8 12" type="primary">rimO</name>
    <name evidence="12" type="ORF">H9X91_03530</name>
</gene>
<dbReference type="GO" id="GO:0005840">
    <property type="term" value="C:ribosome"/>
    <property type="evidence" value="ECO:0007669"/>
    <property type="project" value="UniProtKB-KW"/>
</dbReference>
<keyword evidence="7 8" id="KW-0411">Iron-sulfur</keyword>
<keyword evidence="2 8" id="KW-0963">Cytoplasm</keyword>
<accession>A0ABS2FT65</accession>
<feature type="binding site" evidence="8">
    <location>
        <position position="180"/>
    </location>
    <ligand>
        <name>[4Fe-4S] cluster</name>
        <dbReference type="ChEBI" id="CHEBI:49883"/>
        <label>2</label>
        <note>4Fe-4S-S-AdoMet</note>
    </ligand>
</feature>
<dbReference type="NCBIfam" id="TIGR00089">
    <property type="entry name" value="MiaB/RimO family radical SAM methylthiotransferase"/>
    <property type="match status" value="1"/>
</dbReference>
<organism evidence="12 13">
    <name type="scientific">Oscillibacter valericigenes</name>
    <dbReference type="NCBI Taxonomy" id="351091"/>
    <lineage>
        <taxon>Bacteria</taxon>
        <taxon>Bacillati</taxon>
        <taxon>Bacillota</taxon>
        <taxon>Clostridia</taxon>
        <taxon>Eubacteriales</taxon>
        <taxon>Oscillospiraceae</taxon>
        <taxon>Oscillibacter</taxon>
    </lineage>
</organism>
<dbReference type="SFLD" id="SFLDS00029">
    <property type="entry name" value="Radical_SAM"/>
    <property type="match status" value="1"/>
</dbReference>
<feature type="binding site" evidence="8">
    <location>
        <position position="36"/>
    </location>
    <ligand>
        <name>[4Fe-4S] cluster</name>
        <dbReference type="ChEBI" id="CHEBI:49883"/>
        <label>1</label>
    </ligand>
</feature>
<keyword evidence="6 8" id="KW-0408">Iron</keyword>
<dbReference type="Pfam" id="PF04055">
    <property type="entry name" value="Radical_SAM"/>
    <property type="match status" value="1"/>
</dbReference>
<evidence type="ECO:0000259" key="10">
    <source>
        <dbReference type="PROSITE" id="PS51449"/>
    </source>
</evidence>
<dbReference type="SFLD" id="SFLDF00274">
    <property type="entry name" value="ribosomal_protein_S12_methylth"/>
    <property type="match status" value="1"/>
</dbReference>
<evidence type="ECO:0000256" key="3">
    <source>
        <dbReference type="ARBA" id="ARBA00022679"/>
    </source>
</evidence>
<dbReference type="CDD" id="cd01335">
    <property type="entry name" value="Radical_SAM"/>
    <property type="match status" value="1"/>
</dbReference>